<protein>
    <submittedName>
        <fullName evidence="2">Uncharacterized protein</fullName>
    </submittedName>
</protein>
<keyword evidence="1" id="KW-1185">Reference proteome</keyword>
<evidence type="ECO:0000313" key="2">
    <source>
        <dbReference type="WBParaSite" id="Pan_g9387.t1"/>
    </source>
</evidence>
<name>A0A7E5A1Q0_PANRE</name>
<sequence>MCSHFLAPTDDAVRCLSCLPPPEAMHYSLLPCAMTTLDARLAIIVQSTSTNMEAVCIPSVCDVRLGE</sequence>
<reference evidence="1" key="1">
    <citation type="journal article" date="2013" name="Genetics">
        <title>The draft genome and transcriptome of Panagrellus redivivus are shaped by the harsh demands of a free-living lifestyle.</title>
        <authorList>
            <person name="Srinivasan J."/>
            <person name="Dillman A.R."/>
            <person name="Macchietto M.G."/>
            <person name="Heikkinen L."/>
            <person name="Lakso M."/>
            <person name="Fracchia K.M."/>
            <person name="Antoshechkin I."/>
            <person name="Mortazavi A."/>
            <person name="Wong G."/>
            <person name="Sternberg P.W."/>
        </authorList>
    </citation>
    <scope>NUCLEOTIDE SEQUENCE [LARGE SCALE GENOMIC DNA]</scope>
    <source>
        <strain evidence="1">MT8872</strain>
    </source>
</reference>
<dbReference type="Proteomes" id="UP000492821">
    <property type="component" value="Unassembled WGS sequence"/>
</dbReference>
<proteinExistence type="predicted"/>
<organism evidence="1 2">
    <name type="scientific">Panagrellus redivivus</name>
    <name type="common">Microworm</name>
    <dbReference type="NCBI Taxonomy" id="6233"/>
    <lineage>
        <taxon>Eukaryota</taxon>
        <taxon>Metazoa</taxon>
        <taxon>Ecdysozoa</taxon>
        <taxon>Nematoda</taxon>
        <taxon>Chromadorea</taxon>
        <taxon>Rhabditida</taxon>
        <taxon>Tylenchina</taxon>
        <taxon>Panagrolaimomorpha</taxon>
        <taxon>Panagrolaimoidea</taxon>
        <taxon>Panagrolaimidae</taxon>
        <taxon>Panagrellus</taxon>
    </lineage>
</organism>
<dbReference type="AlphaFoldDB" id="A0A7E5A1Q0"/>
<accession>A0A7E5A1Q0</accession>
<evidence type="ECO:0000313" key="1">
    <source>
        <dbReference type="Proteomes" id="UP000492821"/>
    </source>
</evidence>
<reference evidence="2" key="2">
    <citation type="submission" date="2020-10" db="UniProtKB">
        <authorList>
            <consortium name="WormBaseParasite"/>
        </authorList>
    </citation>
    <scope>IDENTIFICATION</scope>
</reference>
<dbReference type="WBParaSite" id="Pan_g9387.t1">
    <property type="protein sequence ID" value="Pan_g9387.t1"/>
    <property type="gene ID" value="Pan_g9387"/>
</dbReference>